<dbReference type="AlphaFoldDB" id="A0AAP0SL46"/>
<dbReference type="GeneID" id="98281810"/>
<evidence type="ECO:0008006" key="4">
    <source>
        <dbReference type="Google" id="ProtNLM"/>
    </source>
</evidence>
<dbReference type="RefSeq" id="WP_036994002.1">
    <property type="nucleotide sequence ID" value="NZ_CP071706.1"/>
</dbReference>
<dbReference type="Pfam" id="PF07217">
    <property type="entry name" value="Het-C"/>
    <property type="match status" value="1"/>
</dbReference>
<gene>
    <name evidence="2" type="ORF">BV82_0419</name>
</gene>
<dbReference type="Proteomes" id="UP000027121">
    <property type="component" value="Chromosome"/>
</dbReference>
<organism evidence="2 3">
    <name type="scientific">Pseudomonas donghuensis</name>
    <dbReference type="NCBI Taxonomy" id="1163398"/>
    <lineage>
        <taxon>Bacteria</taxon>
        <taxon>Pseudomonadati</taxon>
        <taxon>Pseudomonadota</taxon>
        <taxon>Gammaproteobacteria</taxon>
        <taxon>Pseudomonadales</taxon>
        <taxon>Pseudomonadaceae</taxon>
        <taxon>Pseudomonas</taxon>
    </lineage>
</organism>
<feature type="region of interest" description="Disordered" evidence="1">
    <location>
        <begin position="192"/>
        <end position="220"/>
    </location>
</feature>
<dbReference type="PANTHER" id="PTHR14905:SF7">
    <property type="entry name" value="VON WILLEBRAND FACTOR A DOMAIN-CONTAINING PROTEIN 7"/>
    <property type="match status" value="1"/>
</dbReference>
<protein>
    <recommendedName>
        <fullName evidence="4">Heterokaryon incompatibility protein Het-C</fullName>
    </recommendedName>
</protein>
<evidence type="ECO:0000256" key="1">
    <source>
        <dbReference type="SAM" id="MobiDB-lite"/>
    </source>
</evidence>
<evidence type="ECO:0000313" key="2">
    <source>
        <dbReference type="EMBL" id="KDO01464.1"/>
    </source>
</evidence>
<sequence length="674" mass="75117">MTSSPATLTTTFALDRLTEIAESLSPQALRSMLAPVFGDDLPETCYQRLHDALRDGALASPDHQIGPQALGKASYDNATRIIHLHPEVIENALRQPQAACELATILLHEFGHHLDNVLRQDFAPRLADGRASVAEDAQGEEGARFAYLFCNVAPLEPGKLTVARLCAGVRDTHLQVDHPALRRFIRLSQGEDAQRADSHNARHEGFSAGGGDKRHPERSWGHGSIEEDLKYAGFNEQQRKAIYFGNWLRDYSQLLDPKLVRAPDAPKDFPAKFSREVLTQLVDLLALKTFPSLQGTPQERSHYVVTPQMLGVYRPSEHIDNPYNPSASTFDPRTIDPDFEAPVAHDDPLLQVDPKTSMKRHIFTSVDYMCERLRDAMATGPTPKGLREFGAALHVLEDYFAHSNYAELSLRKQGHKAVLPWTGKTDCRHAWPVVTGMFAGTDVIASLAEPMAKVLFKTSGSFESITPGQRADSELALLILLRDHPDPKWQAYLQTSLEVRDALADIPGFNGLRRVSWISSSPIRHTQDLMKMGYQAVLNLIGNTVDDLQTLRKDNPNTSGSTNPTHSQLAKDHDVHPLHTLASLMARVAVRNVGLAMYKHWEGGRLLDPVKVARSYFTHPNDSDWQDELVSVWASEHSAEIKRAGKASVFDTPHGHEHPDIDTSVWERIRGLFR</sequence>
<dbReference type="PANTHER" id="PTHR14905">
    <property type="entry name" value="NG37"/>
    <property type="match status" value="1"/>
</dbReference>
<feature type="region of interest" description="Disordered" evidence="1">
    <location>
        <begin position="551"/>
        <end position="571"/>
    </location>
</feature>
<feature type="compositionally biased region" description="Polar residues" evidence="1">
    <location>
        <begin position="556"/>
        <end position="568"/>
    </location>
</feature>
<reference evidence="2 3" key="1">
    <citation type="journal article" date="2014" name="Genome Announc.">
        <title>Genome Sequence of Pseudomonas sp. Strain P482, a Tomato Rhizosphere Isolate with Broad-Spectrum Antimicrobial Activity.</title>
        <authorList>
            <person name="Krzyzanowska D.M."/>
            <person name="Ossowicki A."/>
            <person name="Jafra S."/>
        </authorList>
    </citation>
    <scope>NUCLEOTIDE SEQUENCE [LARGE SCALE GENOMIC DNA]</scope>
    <source>
        <strain evidence="2 3">P482</strain>
    </source>
</reference>
<dbReference type="InterPro" id="IPR010816">
    <property type="entry name" value="Het-C"/>
</dbReference>
<evidence type="ECO:0000313" key="3">
    <source>
        <dbReference type="Proteomes" id="UP000027121"/>
    </source>
</evidence>
<dbReference type="EMBL" id="CP071706">
    <property type="protein sequence ID" value="KDO01464.1"/>
    <property type="molecule type" value="Genomic_DNA"/>
</dbReference>
<name>A0AAP0SL46_9PSED</name>
<dbReference type="InterPro" id="IPR052577">
    <property type="entry name" value="VWA7"/>
</dbReference>
<accession>A0AAP0SL46</accession>
<proteinExistence type="predicted"/>
<reference evidence="2 3" key="2">
    <citation type="journal article" date="2016" name="Front. Microbiol.">
        <title>When Genome-Based Approach Meets the 'Old but Good': Revealing Genes Involved in the Antibacterial Activity of Pseudomonas sp. P482 against Soft Rot Pathogens.</title>
        <authorList>
            <person name="Krzyzanowska D.M."/>
            <person name="Ossowicki A."/>
            <person name="Rajewska M."/>
            <person name="Maciag T."/>
            <person name="Jablonska M."/>
            <person name="Obuchowski M."/>
            <person name="Heeb S."/>
            <person name="Jafra S."/>
        </authorList>
    </citation>
    <scope>NUCLEOTIDE SEQUENCE [LARGE SCALE GENOMIC DNA]</scope>
    <source>
        <strain evidence="2 3">P482</strain>
    </source>
</reference>
<dbReference type="KEGG" id="pdw:BV82_0419"/>
<keyword evidence="3" id="KW-1185">Reference proteome</keyword>